<organism evidence="2">
    <name type="scientific">freshwater metagenome</name>
    <dbReference type="NCBI Taxonomy" id="449393"/>
    <lineage>
        <taxon>unclassified sequences</taxon>
        <taxon>metagenomes</taxon>
        <taxon>ecological metagenomes</taxon>
    </lineage>
</organism>
<protein>
    <submittedName>
        <fullName evidence="2">Unannotated protein</fullName>
    </submittedName>
</protein>
<sequence length="65" mass="6467">MTRSANASIASVGVGLNMVNAGRMMRPTPRDAISSTAAIGSSPKMPGWPAVNSIAEGSRPAAAAV</sequence>
<proteinExistence type="predicted"/>
<evidence type="ECO:0000256" key="1">
    <source>
        <dbReference type="SAM" id="MobiDB-lite"/>
    </source>
</evidence>
<feature type="region of interest" description="Disordered" evidence="1">
    <location>
        <begin position="34"/>
        <end position="65"/>
    </location>
</feature>
<dbReference type="AlphaFoldDB" id="A0A6J6RZ60"/>
<gene>
    <name evidence="2" type="ORF">UFOPK2602_02160</name>
</gene>
<name>A0A6J6RZ60_9ZZZZ</name>
<reference evidence="2" key="1">
    <citation type="submission" date="2020-05" db="EMBL/GenBank/DDBJ databases">
        <authorList>
            <person name="Chiriac C."/>
            <person name="Salcher M."/>
            <person name="Ghai R."/>
            <person name="Kavagutti S V."/>
        </authorList>
    </citation>
    <scope>NUCLEOTIDE SEQUENCE</scope>
</reference>
<accession>A0A6J6RZ60</accession>
<dbReference type="EMBL" id="CAEZXX010000205">
    <property type="protein sequence ID" value="CAB4727801.1"/>
    <property type="molecule type" value="Genomic_DNA"/>
</dbReference>
<evidence type="ECO:0000313" key="2">
    <source>
        <dbReference type="EMBL" id="CAB4727801.1"/>
    </source>
</evidence>